<evidence type="ECO:0000313" key="3">
    <source>
        <dbReference type="Proteomes" id="UP000031036"/>
    </source>
</evidence>
<organism evidence="2 3">
    <name type="scientific">Toxocara canis</name>
    <name type="common">Canine roundworm</name>
    <dbReference type="NCBI Taxonomy" id="6265"/>
    <lineage>
        <taxon>Eukaryota</taxon>
        <taxon>Metazoa</taxon>
        <taxon>Ecdysozoa</taxon>
        <taxon>Nematoda</taxon>
        <taxon>Chromadorea</taxon>
        <taxon>Rhabditida</taxon>
        <taxon>Spirurina</taxon>
        <taxon>Ascaridomorpha</taxon>
        <taxon>Ascaridoidea</taxon>
        <taxon>Toxocaridae</taxon>
        <taxon>Toxocara</taxon>
    </lineage>
</organism>
<protein>
    <submittedName>
        <fullName evidence="2">Uncharacterized protein</fullName>
    </submittedName>
</protein>
<evidence type="ECO:0000256" key="1">
    <source>
        <dbReference type="SAM" id="Coils"/>
    </source>
</evidence>
<reference evidence="2 3" key="1">
    <citation type="submission" date="2014-11" db="EMBL/GenBank/DDBJ databases">
        <title>Genetic blueprint of the zoonotic pathogen Toxocara canis.</title>
        <authorList>
            <person name="Zhu X.-Q."/>
            <person name="Korhonen P.K."/>
            <person name="Cai H."/>
            <person name="Young N.D."/>
            <person name="Nejsum P."/>
            <person name="von Samson-Himmelstjerna G."/>
            <person name="Boag P.R."/>
            <person name="Tan P."/>
            <person name="Li Q."/>
            <person name="Min J."/>
            <person name="Yang Y."/>
            <person name="Wang X."/>
            <person name="Fang X."/>
            <person name="Hall R.S."/>
            <person name="Hofmann A."/>
            <person name="Sternberg P.W."/>
            <person name="Jex A.R."/>
            <person name="Gasser R.B."/>
        </authorList>
    </citation>
    <scope>NUCLEOTIDE SEQUENCE [LARGE SCALE GENOMIC DNA]</scope>
    <source>
        <strain evidence="2">PN_DK_2014</strain>
    </source>
</reference>
<comment type="caution">
    <text evidence="2">The sequence shown here is derived from an EMBL/GenBank/DDBJ whole genome shotgun (WGS) entry which is preliminary data.</text>
</comment>
<name>A0A0B2UTX2_TOXCA</name>
<dbReference type="EMBL" id="JPKZ01002897">
    <property type="protein sequence ID" value="KHN74551.1"/>
    <property type="molecule type" value="Genomic_DNA"/>
</dbReference>
<keyword evidence="3" id="KW-1185">Reference proteome</keyword>
<sequence length="167" mass="19231">MLIAELCALKDLNRELIAKLARSERSLQSLRIQLELHEKSSEAMFASKLADAVEQIKFNQPNANLKDEALAVCKMKPPPEKIEKKNGRIQPLESLLEELEGKGPKPLSPNSIRKNCDRIMEYVKEYGCSFDDEETEKEKELKQEVRICSKNLFLAFAHFDLWRSPEK</sequence>
<proteinExistence type="predicted"/>
<evidence type="ECO:0000313" key="2">
    <source>
        <dbReference type="EMBL" id="KHN74551.1"/>
    </source>
</evidence>
<gene>
    <name evidence="2" type="ORF">Tcan_08607</name>
</gene>
<dbReference type="OrthoDB" id="5857206at2759"/>
<dbReference type="AlphaFoldDB" id="A0A0B2UTX2"/>
<feature type="coiled-coil region" evidence="1">
    <location>
        <begin position="13"/>
        <end position="40"/>
    </location>
</feature>
<keyword evidence="1" id="KW-0175">Coiled coil</keyword>
<dbReference type="Proteomes" id="UP000031036">
    <property type="component" value="Unassembled WGS sequence"/>
</dbReference>
<accession>A0A0B2UTX2</accession>